<feature type="domain" description="HTH merR-type" evidence="1">
    <location>
        <begin position="36"/>
        <end position="83"/>
    </location>
</feature>
<dbReference type="Proteomes" id="UP001165074">
    <property type="component" value="Unassembled WGS sequence"/>
</dbReference>
<comment type="caution">
    <text evidence="2">The sequence shown here is derived from an EMBL/GenBank/DDBJ whole genome shotgun (WGS) entry which is preliminary data.</text>
</comment>
<dbReference type="CDD" id="cd04762">
    <property type="entry name" value="HTH_MerR-trunc"/>
    <property type="match status" value="1"/>
</dbReference>
<dbReference type="PROSITE" id="PS50937">
    <property type="entry name" value="HTH_MERR_2"/>
    <property type="match status" value="1"/>
</dbReference>
<dbReference type="Gene3D" id="1.10.10.60">
    <property type="entry name" value="Homeodomain-like"/>
    <property type="match status" value="1"/>
</dbReference>
<dbReference type="InterPro" id="IPR010093">
    <property type="entry name" value="SinI_DNA-bd"/>
</dbReference>
<dbReference type="GO" id="GO:0006355">
    <property type="term" value="P:regulation of DNA-templated transcription"/>
    <property type="evidence" value="ECO:0007669"/>
    <property type="project" value="InterPro"/>
</dbReference>
<dbReference type="InterPro" id="IPR000551">
    <property type="entry name" value="MerR-type_HTH_dom"/>
</dbReference>
<sequence length="145" mass="16412">MDAAEAPARRVLGKRKAQGRALTEKDIMLAQEPSDLLKPREAAELFGVRTTTIARWAREGKLTPLRTPGGHRRYSRTAIQALLADNPEPSADWQQMTEDAVRLYEQGWSIRQVADQFECSYGAIRRILMNRVTLRNRGGTYPTTE</sequence>
<dbReference type="EMBL" id="BSTK01000017">
    <property type="protein sequence ID" value="GLY90548.1"/>
    <property type="molecule type" value="Genomic_DNA"/>
</dbReference>
<organism evidence="2 3">
    <name type="scientific">Actinoallomurus iriomotensis</name>
    <dbReference type="NCBI Taxonomy" id="478107"/>
    <lineage>
        <taxon>Bacteria</taxon>
        <taxon>Bacillati</taxon>
        <taxon>Actinomycetota</taxon>
        <taxon>Actinomycetes</taxon>
        <taxon>Streptosporangiales</taxon>
        <taxon>Thermomonosporaceae</taxon>
        <taxon>Actinoallomurus</taxon>
    </lineage>
</organism>
<proteinExistence type="predicted"/>
<dbReference type="NCBIfam" id="TIGR01764">
    <property type="entry name" value="excise"/>
    <property type="match status" value="1"/>
</dbReference>
<evidence type="ECO:0000259" key="1">
    <source>
        <dbReference type="PROSITE" id="PS50937"/>
    </source>
</evidence>
<dbReference type="InterPro" id="IPR009061">
    <property type="entry name" value="DNA-bd_dom_put_sf"/>
</dbReference>
<protein>
    <recommendedName>
        <fullName evidence="1">HTH merR-type domain-containing protein</fullName>
    </recommendedName>
</protein>
<reference evidence="2" key="1">
    <citation type="submission" date="2023-03" db="EMBL/GenBank/DDBJ databases">
        <title>Actinoallomurus iriomotensis NBRC 103684.</title>
        <authorList>
            <person name="Ichikawa N."/>
            <person name="Sato H."/>
            <person name="Tonouchi N."/>
        </authorList>
    </citation>
    <scope>NUCLEOTIDE SEQUENCE</scope>
    <source>
        <strain evidence="2">NBRC 103684</strain>
    </source>
</reference>
<gene>
    <name evidence="2" type="ORF">Airi02_084770</name>
</gene>
<dbReference type="InterPro" id="IPR045745">
    <property type="entry name" value="HTH_58_Actinobacteria-type"/>
</dbReference>
<keyword evidence="3" id="KW-1185">Reference proteome</keyword>
<dbReference type="InterPro" id="IPR041657">
    <property type="entry name" value="HTH_17"/>
</dbReference>
<dbReference type="Pfam" id="PF19575">
    <property type="entry name" value="HTH_58"/>
    <property type="match status" value="1"/>
</dbReference>
<evidence type="ECO:0000313" key="2">
    <source>
        <dbReference type="EMBL" id="GLY90548.1"/>
    </source>
</evidence>
<dbReference type="SUPFAM" id="SSF46955">
    <property type="entry name" value="Putative DNA-binding domain"/>
    <property type="match status" value="1"/>
</dbReference>
<dbReference type="Gene3D" id="1.10.1660.10">
    <property type="match status" value="1"/>
</dbReference>
<dbReference type="Pfam" id="PF12728">
    <property type="entry name" value="HTH_17"/>
    <property type="match status" value="1"/>
</dbReference>
<dbReference type="GO" id="GO:0003677">
    <property type="term" value="F:DNA binding"/>
    <property type="evidence" value="ECO:0007669"/>
    <property type="project" value="InterPro"/>
</dbReference>
<accession>A0A9W6VYX0</accession>
<dbReference type="AlphaFoldDB" id="A0A9W6VYX0"/>
<name>A0A9W6VYX0_9ACTN</name>
<evidence type="ECO:0000313" key="3">
    <source>
        <dbReference type="Proteomes" id="UP001165074"/>
    </source>
</evidence>